<evidence type="ECO:0000259" key="1">
    <source>
        <dbReference type="Pfam" id="PF00561"/>
    </source>
</evidence>
<keyword evidence="2" id="KW-0378">Hydrolase</keyword>
<dbReference type="HOGENOM" id="CLU_020336_50_4_11"/>
<dbReference type="AlphaFoldDB" id="A4XD10"/>
<dbReference type="PRINTS" id="PR00111">
    <property type="entry name" value="ABHYDROLASE"/>
</dbReference>
<dbReference type="InterPro" id="IPR000073">
    <property type="entry name" value="AB_hydrolase_1"/>
</dbReference>
<dbReference type="SUPFAM" id="SSF53474">
    <property type="entry name" value="alpha/beta-Hydrolases"/>
    <property type="match status" value="1"/>
</dbReference>
<name>A4XD10_SALTO</name>
<dbReference type="InterPro" id="IPR050228">
    <property type="entry name" value="Carboxylesterase_BioH"/>
</dbReference>
<dbReference type="STRING" id="369723.Strop_4389"/>
<dbReference type="Gene3D" id="3.40.50.1820">
    <property type="entry name" value="alpha/beta hydrolase"/>
    <property type="match status" value="1"/>
</dbReference>
<dbReference type="eggNOG" id="COG2267">
    <property type="taxonomic scope" value="Bacteria"/>
</dbReference>
<dbReference type="InterPro" id="IPR029058">
    <property type="entry name" value="AB_hydrolase_fold"/>
</dbReference>
<dbReference type="PANTHER" id="PTHR43194:SF2">
    <property type="entry name" value="PEROXISOMAL MEMBRANE PROTEIN LPX1"/>
    <property type="match status" value="1"/>
</dbReference>
<organism evidence="2 3">
    <name type="scientific">Salinispora tropica (strain ATCC BAA-916 / DSM 44818 / JCM 13857 / NBRC 105044 / CNB-440)</name>
    <dbReference type="NCBI Taxonomy" id="369723"/>
    <lineage>
        <taxon>Bacteria</taxon>
        <taxon>Bacillati</taxon>
        <taxon>Actinomycetota</taxon>
        <taxon>Actinomycetes</taxon>
        <taxon>Micromonosporales</taxon>
        <taxon>Micromonosporaceae</taxon>
        <taxon>Salinispora</taxon>
    </lineage>
</organism>
<sequence length="265" mass="29001">MQRVTVRRDGVVLSCLEGGAGDQVVVLLHGLAGSAAELVPTAEALLPEHHVIVVDQRGHGYSTRRPRDLSRRAYVEDVVAVVAELTSGAPVTIVGQSMGGHTALLVAAGYPELVRRLVLLEGGVGGRDDRGDYPAELGDFFTSWPVPFADVRHAAEFLGDTPIAEAWLRDLDRRPDGLWPRFEPEVMRTAIAAVAARACWDEWQQVKAPTLLVRGEHGIIPAAEVRRMVSLRPDVEQVVVSGAGHDVHLEERDAWVRILRQFLSR</sequence>
<protein>
    <submittedName>
        <fullName evidence="2">Alpha/beta hydrolase fold</fullName>
    </submittedName>
</protein>
<feature type="domain" description="AB hydrolase-1" evidence="1">
    <location>
        <begin position="24"/>
        <end position="251"/>
    </location>
</feature>
<accession>A4XD10</accession>
<dbReference type="KEGG" id="stp:Strop_4389"/>
<dbReference type="RefSeq" id="WP_012015581.1">
    <property type="nucleotide sequence ID" value="NC_009380.1"/>
</dbReference>
<keyword evidence="3" id="KW-1185">Reference proteome</keyword>
<proteinExistence type="predicted"/>
<evidence type="ECO:0000313" key="3">
    <source>
        <dbReference type="Proteomes" id="UP000000235"/>
    </source>
</evidence>
<gene>
    <name evidence="2" type="ordered locus">Strop_4389</name>
</gene>
<dbReference type="PATRIC" id="fig|369723.5.peg.4540"/>
<dbReference type="Pfam" id="PF00561">
    <property type="entry name" value="Abhydrolase_1"/>
    <property type="match status" value="1"/>
</dbReference>
<dbReference type="EMBL" id="CP000667">
    <property type="protein sequence ID" value="ABP56817.1"/>
    <property type="molecule type" value="Genomic_DNA"/>
</dbReference>
<evidence type="ECO:0000313" key="2">
    <source>
        <dbReference type="EMBL" id="ABP56817.1"/>
    </source>
</evidence>
<dbReference type="PANTHER" id="PTHR43194">
    <property type="entry name" value="HYDROLASE ALPHA/BETA FOLD FAMILY"/>
    <property type="match status" value="1"/>
</dbReference>
<dbReference type="Proteomes" id="UP000000235">
    <property type="component" value="Chromosome"/>
</dbReference>
<reference evidence="3" key="1">
    <citation type="journal article" date="2007" name="Proc. Natl. Acad. Sci. U.S.A.">
        <title>Genome sequencing reveals complex secondary metabolome in the marine actinomycete Salinispora tropica.</title>
        <authorList>
            <person name="Udwary D.W."/>
            <person name="Zeigler L."/>
            <person name="Asolkar R.N."/>
            <person name="Singan V."/>
            <person name="Lapidus A."/>
            <person name="Fenical W."/>
            <person name="Jensen P.R."/>
            <person name="Moore B.S."/>
        </authorList>
    </citation>
    <scope>NUCLEOTIDE SEQUENCE [LARGE SCALE GENOMIC DNA]</scope>
    <source>
        <strain evidence="3">ATCC BAA-916 / DSM 44818 / CNB-440</strain>
    </source>
</reference>
<dbReference type="GO" id="GO:0016787">
    <property type="term" value="F:hydrolase activity"/>
    <property type="evidence" value="ECO:0007669"/>
    <property type="project" value="UniProtKB-KW"/>
</dbReference>